<dbReference type="EMBL" id="AP004681">
    <property type="protein sequence ID" value="BAD37646.1"/>
    <property type="molecule type" value="Genomic_DNA"/>
</dbReference>
<evidence type="ECO:0000313" key="2">
    <source>
        <dbReference type="EMBL" id="BAD35255.1"/>
    </source>
</evidence>
<proteinExistence type="predicted"/>
<dbReference type="AlphaFoldDB" id="Q69Y72"/>
<gene>
    <name evidence="3" type="ORF">OSJNBa0040M10.5</name>
    <name evidence="2" type="ORF">P0618D11.35</name>
</gene>
<accession>Q69Y72</accession>
<reference evidence="4" key="3">
    <citation type="journal article" date="2005" name="Nature">
        <title>The map-based sequence of the rice genome.</title>
        <authorList>
            <consortium name="International rice genome sequencing project (IRGSP)"/>
            <person name="Matsumoto T."/>
            <person name="Wu J."/>
            <person name="Kanamori H."/>
            <person name="Katayose Y."/>
            <person name="Fujisawa M."/>
            <person name="Namiki N."/>
            <person name="Mizuno H."/>
            <person name="Yamamoto K."/>
            <person name="Antonio B.A."/>
            <person name="Baba T."/>
            <person name="Sakata K."/>
            <person name="Nagamura Y."/>
            <person name="Aoki H."/>
            <person name="Arikawa K."/>
            <person name="Arita K."/>
            <person name="Bito T."/>
            <person name="Chiden Y."/>
            <person name="Fujitsuka N."/>
            <person name="Fukunaka R."/>
            <person name="Hamada M."/>
            <person name="Harada C."/>
            <person name="Hayashi A."/>
            <person name="Hijishita S."/>
            <person name="Honda M."/>
            <person name="Hosokawa S."/>
            <person name="Ichikawa Y."/>
            <person name="Idonuma A."/>
            <person name="Iijima M."/>
            <person name="Ikeda M."/>
            <person name="Ikeno M."/>
            <person name="Ito K."/>
            <person name="Ito S."/>
            <person name="Ito T."/>
            <person name="Ito Y."/>
            <person name="Ito Y."/>
            <person name="Iwabuchi A."/>
            <person name="Kamiya K."/>
            <person name="Karasawa W."/>
            <person name="Kurita K."/>
            <person name="Katagiri S."/>
            <person name="Kikuta A."/>
            <person name="Kobayashi H."/>
            <person name="Kobayashi N."/>
            <person name="Machita K."/>
            <person name="Maehara T."/>
            <person name="Masukawa M."/>
            <person name="Mizubayashi T."/>
            <person name="Mukai Y."/>
            <person name="Nagasaki H."/>
            <person name="Nagata Y."/>
            <person name="Naito S."/>
            <person name="Nakashima M."/>
            <person name="Nakama Y."/>
            <person name="Nakamichi Y."/>
            <person name="Nakamura M."/>
            <person name="Meguro A."/>
            <person name="Negishi M."/>
            <person name="Ohta I."/>
            <person name="Ohta T."/>
            <person name="Okamoto M."/>
            <person name="Ono N."/>
            <person name="Saji S."/>
            <person name="Sakaguchi M."/>
            <person name="Sakai K."/>
            <person name="Shibata M."/>
            <person name="Shimokawa T."/>
            <person name="Song J."/>
            <person name="Takazaki Y."/>
            <person name="Terasawa K."/>
            <person name="Tsugane M."/>
            <person name="Tsuji K."/>
            <person name="Ueda S."/>
            <person name="Waki K."/>
            <person name="Yamagata H."/>
            <person name="Yamamoto M."/>
            <person name="Yamamoto S."/>
            <person name="Yamane H."/>
            <person name="Yoshiki S."/>
            <person name="Yoshihara R."/>
            <person name="Yukawa K."/>
            <person name="Zhong H."/>
            <person name="Yano M."/>
            <person name="Yuan Q."/>
            <person name="Ouyang S."/>
            <person name="Liu J."/>
            <person name="Jones K.M."/>
            <person name="Gansberger K."/>
            <person name="Moffat K."/>
            <person name="Hill J."/>
            <person name="Bera J."/>
            <person name="Fadrosh D."/>
            <person name="Jin S."/>
            <person name="Johri S."/>
            <person name="Kim M."/>
            <person name="Overton L."/>
            <person name="Reardon M."/>
            <person name="Tsitrin T."/>
            <person name="Vuong H."/>
            <person name="Weaver B."/>
            <person name="Ciecko A."/>
            <person name="Tallon L."/>
            <person name="Jackson J."/>
            <person name="Pai G."/>
            <person name="Aken S.V."/>
            <person name="Utterback T."/>
            <person name="Reidmuller S."/>
            <person name="Feldblyum T."/>
            <person name="Hsiao J."/>
            <person name="Zismann V."/>
            <person name="Iobst S."/>
            <person name="de Vazeille A.R."/>
            <person name="Buell C.R."/>
            <person name="Ying K."/>
            <person name="Li Y."/>
            <person name="Lu T."/>
            <person name="Huang Y."/>
            <person name="Zhao Q."/>
            <person name="Feng Q."/>
            <person name="Zhang L."/>
            <person name="Zhu J."/>
            <person name="Weng Q."/>
            <person name="Mu J."/>
            <person name="Lu Y."/>
            <person name="Fan D."/>
            <person name="Liu Y."/>
            <person name="Guan J."/>
            <person name="Zhang Y."/>
            <person name="Yu S."/>
            <person name="Liu X."/>
            <person name="Zhang Y."/>
            <person name="Hong G."/>
            <person name="Han B."/>
            <person name="Choisne N."/>
            <person name="Demange N."/>
            <person name="Orjeda G."/>
            <person name="Samain S."/>
            <person name="Cattolico L."/>
            <person name="Pelletier E."/>
            <person name="Couloux A."/>
            <person name="Segurens B."/>
            <person name="Wincker P."/>
            <person name="D'Hont A."/>
            <person name="Scarpelli C."/>
            <person name="Weissenbach J."/>
            <person name="Salanoubat M."/>
            <person name="Quetier F."/>
            <person name="Yu Y."/>
            <person name="Kim H.R."/>
            <person name="Rambo T."/>
            <person name="Currie J."/>
            <person name="Collura K."/>
            <person name="Luo M."/>
            <person name="Yang T."/>
            <person name="Ammiraju J.S.S."/>
            <person name="Engler F."/>
            <person name="Soderlund C."/>
            <person name="Wing R.A."/>
            <person name="Palmer L.E."/>
            <person name="de la Bastide M."/>
            <person name="Spiegel L."/>
            <person name="Nascimento L."/>
            <person name="Zutavern T."/>
            <person name="O'Shaughnessy A."/>
            <person name="Dike S."/>
            <person name="Dedhia N."/>
            <person name="Preston R."/>
            <person name="Balija V."/>
            <person name="McCombie W.R."/>
            <person name="Chow T."/>
            <person name="Chen H."/>
            <person name="Chung M."/>
            <person name="Chen C."/>
            <person name="Shaw J."/>
            <person name="Wu H."/>
            <person name="Hsiao K."/>
            <person name="Chao Y."/>
            <person name="Chu M."/>
            <person name="Cheng C."/>
            <person name="Hour A."/>
            <person name="Lee P."/>
            <person name="Lin S."/>
            <person name="Lin Y."/>
            <person name="Liou J."/>
            <person name="Liu S."/>
            <person name="Hsing Y."/>
            <person name="Raghuvanshi S."/>
            <person name="Mohanty A."/>
            <person name="Bharti A.K."/>
            <person name="Gaur A."/>
            <person name="Gupta V."/>
            <person name="Kumar D."/>
            <person name="Ravi V."/>
            <person name="Vij S."/>
            <person name="Kapur A."/>
            <person name="Khurana P."/>
            <person name="Khurana P."/>
            <person name="Khurana J.P."/>
            <person name="Tyagi A.K."/>
            <person name="Gaikwad K."/>
            <person name="Singh A."/>
            <person name="Dalal V."/>
            <person name="Srivastava S."/>
            <person name="Dixit A."/>
            <person name="Pal A.K."/>
            <person name="Ghazi I.A."/>
            <person name="Yadav M."/>
            <person name="Pandit A."/>
            <person name="Bhargava A."/>
            <person name="Sureshbabu K."/>
            <person name="Batra K."/>
            <person name="Sharma T.R."/>
            <person name="Mohapatra T."/>
            <person name="Singh N.K."/>
            <person name="Messing J."/>
            <person name="Nelson A.B."/>
            <person name="Fuks G."/>
            <person name="Kavchok S."/>
            <person name="Keizer G."/>
            <person name="Linton E."/>
            <person name="Llaca V."/>
            <person name="Song R."/>
            <person name="Tanyolac B."/>
            <person name="Young S."/>
            <person name="Ho-Il K."/>
            <person name="Hahn J.H."/>
            <person name="Sangsakoo G."/>
            <person name="Vanavichit A."/>
            <person name="de Mattos Luiz.A.T."/>
            <person name="Zimmer P.D."/>
            <person name="Malone G."/>
            <person name="Dellagostin O."/>
            <person name="de Oliveira A.C."/>
            <person name="Bevan M."/>
            <person name="Bancroft I."/>
            <person name="Minx P."/>
            <person name="Cordum H."/>
            <person name="Wilson R."/>
            <person name="Cheng Z."/>
            <person name="Jin W."/>
            <person name="Jiang J."/>
            <person name="Leong S.A."/>
            <person name="Iwama H."/>
            <person name="Gojobori T."/>
            <person name="Itoh T."/>
            <person name="Niimura Y."/>
            <person name="Fujii Y."/>
            <person name="Habara T."/>
            <person name="Sakai H."/>
            <person name="Sato Y."/>
            <person name="Wilson G."/>
            <person name="Kumar K."/>
            <person name="McCouch S."/>
            <person name="Juretic N."/>
            <person name="Hoen D."/>
            <person name="Wright S."/>
            <person name="Bruskiewich R."/>
            <person name="Bureau T."/>
            <person name="Miyao A."/>
            <person name="Hirochika H."/>
            <person name="Nishikawa T."/>
            <person name="Kadowaki K."/>
            <person name="Sugiura M."/>
            <person name="Burr B."/>
            <person name="Sasaki T."/>
        </authorList>
    </citation>
    <scope>NUCLEOTIDE SEQUENCE [LARGE SCALE GENOMIC DNA]</scope>
    <source>
        <strain evidence="4">cv. Nipponbare</strain>
    </source>
</reference>
<dbReference type="EMBL" id="AP003512">
    <property type="protein sequence ID" value="BAD35255.1"/>
    <property type="molecule type" value="Genomic_DNA"/>
</dbReference>
<feature type="region of interest" description="Disordered" evidence="1">
    <location>
        <begin position="112"/>
        <end position="134"/>
    </location>
</feature>
<organism evidence="2 4">
    <name type="scientific">Oryza sativa subsp. japonica</name>
    <name type="common">Rice</name>
    <dbReference type="NCBI Taxonomy" id="39947"/>
    <lineage>
        <taxon>Eukaryota</taxon>
        <taxon>Viridiplantae</taxon>
        <taxon>Streptophyta</taxon>
        <taxon>Embryophyta</taxon>
        <taxon>Tracheophyta</taxon>
        <taxon>Spermatophyta</taxon>
        <taxon>Magnoliopsida</taxon>
        <taxon>Liliopsida</taxon>
        <taxon>Poales</taxon>
        <taxon>Poaceae</taxon>
        <taxon>BOP clade</taxon>
        <taxon>Oryzoideae</taxon>
        <taxon>Oryzeae</taxon>
        <taxon>Oryzinae</taxon>
        <taxon>Oryza</taxon>
        <taxon>Oryza sativa</taxon>
    </lineage>
</organism>
<feature type="compositionally biased region" description="Basic and acidic residues" evidence="1">
    <location>
        <begin position="112"/>
        <end position="123"/>
    </location>
</feature>
<evidence type="ECO:0000313" key="3">
    <source>
        <dbReference type="EMBL" id="BAD37646.1"/>
    </source>
</evidence>
<evidence type="ECO:0000256" key="1">
    <source>
        <dbReference type="SAM" id="MobiDB-lite"/>
    </source>
</evidence>
<reference evidence="2" key="1">
    <citation type="submission" date="2001-04" db="EMBL/GenBank/DDBJ databases">
        <title>Oryza sativa nipponbare(GA3) genomic DNA, chromosome 6, PAC clone:P0618D11.</title>
        <authorList>
            <person name="Sasaki T."/>
            <person name="Matsumoto T."/>
            <person name="Yamamoto K."/>
        </authorList>
    </citation>
    <scope>NUCLEOTIDE SEQUENCE</scope>
</reference>
<sequence length="188" mass="21073">MVREVDEEERGGGGLGGVDAALAFGLDARLWAVESEHARVVNPEQRAAATRRSMSPAHAFCVDARLRELEREKATRWAGSSGVAMARRTASTTWRARSTGWLGKKGWETDFKGRGGGPDRVREGAGPGRKMTEERELGYGKGKVVQRNRDLSQFFWGISEMDFWRVFDGIVNGLWDYNFVETLYVELE</sequence>
<name>Q69Y72_ORYSJ</name>
<reference evidence="4" key="4">
    <citation type="journal article" date="2008" name="Nucleic Acids Res.">
        <title>The rice annotation project database (RAP-DB): 2008 update.</title>
        <authorList>
            <consortium name="The rice annotation project (RAP)"/>
        </authorList>
    </citation>
    <scope>GENOME REANNOTATION</scope>
    <source>
        <strain evidence="4">cv. Nipponbare</strain>
    </source>
</reference>
<reference evidence="3" key="2">
    <citation type="submission" date="2002-01" db="EMBL/GenBank/DDBJ databases">
        <title>Oryza sativa nipponbare(GA3) genomic DNA, chromosome 6, BAC clone:OSJNBa0040M10.</title>
        <authorList>
            <person name="Sasaki T."/>
            <person name="Matsumoto T."/>
            <person name="Yamamoto K."/>
        </authorList>
    </citation>
    <scope>NUCLEOTIDE SEQUENCE</scope>
</reference>
<protein>
    <submittedName>
        <fullName evidence="2">Uncharacterized protein</fullName>
    </submittedName>
</protein>
<dbReference type="Proteomes" id="UP000000763">
    <property type="component" value="Chromosome 6"/>
</dbReference>
<evidence type="ECO:0000313" key="4">
    <source>
        <dbReference type="Proteomes" id="UP000000763"/>
    </source>
</evidence>